<dbReference type="RefSeq" id="WP_095608120.1">
    <property type="nucleotide sequence ID" value="NZ_LMVN01000003.1"/>
</dbReference>
<dbReference type="InterPro" id="IPR011050">
    <property type="entry name" value="Pectin_lyase_fold/virulence"/>
</dbReference>
<name>A0A2A2HF52_9EURY</name>
<gene>
    <name evidence="1" type="ORF">ASJ82_05285</name>
</gene>
<dbReference type="SUPFAM" id="SSF51126">
    <property type="entry name" value="Pectin lyase-like"/>
    <property type="match status" value="3"/>
</dbReference>
<dbReference type="OrthoDB" id="82538at2157"/>
<sequence length="2343" mass="258654">MIQTQTANDYETLKTSWNNIQENGDNTTQYTINLKDGNYNFKEELSSNITDLRHITINGNNVDKTIFDGENKTRFFNITSMNQIINFNNITFKNGLNDSLGGAIYTQSELNINNCNFIDNKVSTTTPSIYGGAIYVNNNLTVVNSTFINNKLIQEGYNGCYGGAIYFAQKDTLYTCNITYSNFINNSANGERGRGGAIAIQSGRITAHITNCNFEGNYASYTYGGSDIALGSSSNKTVEYCVFNTSNKRYMDYTIVGKNYFINDKSGFTFIVNGKYASVFNQKTKKLDIKYIYEDKDKDEIINNLGLGYVINITSSSDLINTTKISLNPENNYTTRIDISKLPANHENITLTSGNILIANIIYDHSNVEFNNITAKPGETITLNATFKTSDNKLIPNGKVAFKINGCTIGHSNIKYGTAKLNYTIPENYSAKDYILTTTYGGSSKFIEARTNSTLHLKKLVTKTNLTTTIEGNILKITVDPKDEKGNTVKTGKICVKIEGKTLQNLKIKGKTTLNFTIPKSWNNREIKVLAIYGENNNHKESRTEIKTKLVLNTKTTKTDEVINNYYVSDLTGSDTNTGSQTSPFKTIQKAINTINTNKQNANIYLDGNFKGVGNTNLTVPGNLHINFIGVGNSSIDGEVNYTIKTILDPDEYYWLSTPIWYPYNNATGNWAMNITSGTGLIKLSNLTIKNCWNPGESNFESYLTGTITNNGNLIVNNVSFIYNHGGVGAGIKNNSEGNLTVLNSLFEANRKSNSTGNYGAGIYNNGTATIINSTFQKNYARWGTVTNDKNLTIINSTIRDNIEYDGGSTYKTGTGITANTQSTNFYANLTMDNVTTVVDRCTFINNDQLDIYLDQSNINITNCVFNNSTGIYVPKFTNDFSYYKISIINNTFNSPRGSSLFKSLSSLNELQFALKAYANAYYVIENNTVLNITGGETYAVEIKSDNVILKNNTFNRVISVIGKNNTITRNNITTQEDIYGIVIGSSSLTNVTNNYISTKGFLGSAAINYDSLTTNIIENNTPQASLIQVDDDTFYRYFDDDGKLLNTFKNITQIQINNPLTNKNIILDKDIQIIQTSNIISSNLTITINNAKANINGVKIVNTNKEPGLIFNSNENIVENVAITTNADNTIVLNGENNNITNNVLIADILVGDESVKTTSTTNKIEDNTPSYKNYIITEKNYNEYFDNQGNMKPISDIREIYLLINGTIKSKEFIFNIDRTINLQNYQNAVLTNCTIKTLGNTKLNIKNITIINNNEKTPIIINSPVINIEYTNITADTNAINITNVSSASFNINYNNIFVNSSDNVASISIRNVTPTSANIRSNNITTYGPATNLNWVSGIVSTCSIELINTTGVTVSVNNITTSYNSYKDEYDTIYSVNMIGNKTGNVNTISSNNINTNGHNYAYAINSNYQTIKSNYNRIITKGQSPAGIQVMGSNGTRLSDIITCNGSYAQGIILSMCNNTQASSSSIVLNGNKTVGFSLYQCNNCDFQANKIKLNGTNAEAFNIVSSENSNITNNIINTIARNITNDSADIKLINTSGMQISGSTISTLNKYTITLDKESSGNLIKTNTLYSNEYYAEDSIMDNGILNRIRLNYPENPTSFITLNEKTYSEFFDKNGVLKDEIPSHITILISGNLYGKTLNITKPLNLISEKTTLEDCIIIIDKKATNTNITGVTLVGKNTKVKIYADNCTFNMDKLNITSTNNINPILILGNNNNIMLSNGVIRGASENNATIITIEGDSNKINIETLESQYYNVIGVLLNNANNNYINMTKSSTFQPFYANEACGVVLNNSNYNIVDASIGCYSSDHMVNLKLNNSSYNKFSGSLRADISNTQLILVENNSTYNRFENINIPGYGTNTIRTIPIIINNSHNNTIRDCSIQSGNSGNLINIIEGVGNTIEYNSLITATHGGDVAVLQENINDTVNNIVRYNVGKVVNVQVSSNIVSSTDALSSVLFNVTFKYRPDRQYIPVEDGLVIFIVNGKEVGNITLSSDDNGTALYNYTLTKDDVGSLDVKIRYIDLKAEKQLKILNKTIEINKFSTTTLMPNITNPKVEVNPKVMIMDSNGNIVYEGNVTFKLGNKTSTVSIVNGLAQTTFSLKDLDMGDYELIAEFNGNNIQKSSNTTVILSVGKKDIVLDTKTINTNMGAKLLINETLYDVYGNQLVGKNKVAIKYNGKTILKTTINNGKLCEYIEIPKTLRSNNTLEIVVGENSKYNTKRCNFTINAYKQGALININKITAKPGDYITLKATFKTNMTNENITSGKVAFKINGITQKDVDENGVVNSEPLRISNGEATIHLYIPKDMKSKTYNITVTYSGNSYVETARCTQEALTIKA</sequence>
<dbReference type="InterPro" id="IPR012334">
    <property type="entry name" value="Pectin_lyas_fold"/>
</dbReference>
<protein>
    <recommendedName>
        <fullName evidence="3">Right handed beta helix domain-containing protein</fullName>
    </recommendedName>
</protein>
<dbReference type="EMBL" id="LMVN01000003">
    <property type="protein sequence ID" value="PAV08062.1"/>
    <property type="molecule type" value="Genomic_DNA"/>
</dbReference>
<evidence type="ECO:0000313" key="2">
    <source>
        <dbReference type="Proteomes" id="UP000217528"/>
    </source>
</evidence>
<accession>A0A2A2HF52</accession>
<reference evidence="1 2" key="1">
    <citation type="journal article" date="2017" name="BMC Genomics">
        <title>Genomic analysis of methanogenic archaea reveals a shift towards energy conservation.</title>
        <authorList>
            <person name="Gilmore S.P."/>
            <person name="Henske J.K."/>
            <person name="Sexton J.A."/>
            <person name="Solomon K.V."/>
            <person name="Seppala S."/>
            <person name="Yoo J.I."/>
            <person name="Huyett L.M."/>
            <person name="Pressman A."/>
            <person name="Cogan J.Z."/>
            <person name="Kivenson V."/>
            <person name="Peng X."/>
            <person name="Tan Y."/>
            <person name="Valentine D.L."/>
            <person name="O'Malley M.A."/>
        </authorList>
    </citation>
    <scope>NUCLEOTIDE SEQUENCE [LARGE SCALE GENOMIC DNA]</scope>
    <source>
        <strain evidence="1 2">1R-7</strain>
    </source>
</reference>
<dbReference type="Gene3D" id="2.160.20.10">
    <property type="entry name" value="Single-stranded right-handed beta-helix, Pectin lyase-like"/>
    <property type="match status" value="1"/>
</dbReference>
<evidence type="ECO:0000313" key="1">
    <source>
        <dbReference type="EMBL" id="PAV08062.1"/>
    </source>
</evidence>
<proteinExistence type="predicted"/>
<dbReference type="InterPro" id="IPR006626">
    <property type="entry name" value="PbH1"/>
</dbReference>
<dbReference type="Gene3D" id="3.30.1910.20">
    <property type="entry name" value="asparaginyl-tRNA synthetase, N-terminal domain"/>
    <property type="match status" value="1"/>
</dbReference>
<comment type="caution">
    <text evidence="1">The sequence shown here is derived from an EMBL/GenBank/DDBJ whole genome shotgun (WGS) entry which is preliminary data.</text>
</comment>
<dbReference type="Proteomes" id="UP000217528">
    <property type="component" value="Unassembled WGS sequence"/>
</dbReference>
<organism evidence="1 2">
    <name type="scientific">Methanosphaera cuniculi</name>
    <dbReference type="NCBI Taxonomy" id="1077256"/>
    <lineage>
        <taxon>Archaea</taxon>
        <taxon>Methanobacteriati</taxon>
        <taxon>Methanobacteriota</taxon>
        <taxon>Methanomada group</taxon>
        <taxon>Methanobacteria</taxon>
        <taxon>Methanobacteriales</taxon>
        <taxon>Methanobacteriaceae</taxon>
        <taxon>Methanosphaera</taxon>
    </lineage>
</organism>
<evidence type="ECO:0008006" key="3">
    <source>
        <dbReference type="Google" id="ProtNLM"/>
    </source>
</evidence>
<dbReference type="SMART" id="SM00710">
    <property type="entry name" value="PbH1"/>
    <property type="match status" value="15"/>
</dbReference>
<keyword evidence="2" id="KW-1185">Reference proteome</keyword>